<dbReference type="AlphaFoldDB" id="A0A952KDY6"/>
<dbReference type="CDD" id="cd07177">
    <property type="entry name" value="terB_like"/>
    <property type="match status" value="1"/>
</dbReference>
<reference evidence="2" key="1">
    <citation type="submission" date="2020-06" db="EMBL/GenBank/DDBJ databases">
        <title>Stable isotope informed genome-resolved metagenomics uncovers potential trophic interactions in rhizosphere soil.</title>
        <authorList>
            <person name="Starr E.P."/>
            <person name="Shi S."/>
            <person name="Blazewicz S.J."/>
            <person name="Koch B.J."/>
            <person name="Probst A.J."/>
            <person name="Hungate B.A."/>
            <person name="Pett-Ridge J."/>
            <person name="Firestone M.K."/>
            <person name="Banfield J.F."/>
        </authorList>
    </citation>
    <scope>NUCLEOTIDE SEQUENCE</scope>
    <source>
        <strain evidence="2">YM_69_17</strain>
    </source>
</reference>
<sequence>MSLRAIFAAHAREATYPAPVAPKGTLVTVPSEDEAFEPRLQIAPIETSGRMLVIEYSDSKGALSCRRVTFRRIEHLPSTNDDGRYYLIGWCHERRALRSFRVDRLLSLMDGRTGEVFEPIESGIELLSEAGLVSRSAPTRAPARSARSLLRDGLKILTFLARCDGAAHPSEMEIIADYCRERAAQAGLGVDGSIIEGILDEADRLYPDADTFLDAAERAFRDQAHGILLISKARALIIADGALHKREVQFLRELDALAG</sequence>
<dbReference type="InterPro" id="IPR026881">
    <property type="entry name" value="WYL_dom"/>
</dbReference>
<comment type="caution">
    <text evidence="2">The sequence shown here is derived from an EMBL/GenBank/DDBJ whole genome shotgun (WGS) entry which is preliminary data.</text>
</comment>
<gene>
    <name evidence="2" type="ORF">JF625_06405</name>
</gene>
<dbReference type="Proteomes" id="UP000700706">
    <property type="component" value="Unassembled WGS sequence"/>
</dbReference>
<dbReference type="EMBL" id="JAEKLZ010000139">
    <property type="protein sequence ID" value="MBW8724775.1"/>
    <property type="molecule type" value="Genomic_DNA"/>
</dbReference>
<evidence type="ECO:0000259" key="1">
    <source>
        <dbReference type="Pfam" id="PF13280"/>
    </source>
</evidence>
<feature type="domain" description="WYL" evidence="1">
    <location>
        <begin position="80"/>
        <end position="107"/>
    </location>
</feature>
<name>A0A952KDY6_9PROT</name>
<dbReference type="Pfam" id="PF13280">
    <property type="entry name" value="WYL"/>
    <property type="match status" value="1"/>
</dbReference>
<accession>A0A952KDY6</accession>
<proteinExistence type="predicted"/>
<protein>
    <submittedName>
        <fullName evidence="2">WYL domain-containing protein</fullName>
    </submittedName>
</protein>
<dbReference type="InterPro" id="IPR029024">
    <property type="entry name" value="TerB-like"/>
</dbReference>
<organism evidence="2 3">
    <name type="scientific">Inquilinus limosus</name>
    <dbReference type="NCBI Taxonomy" id="171674"/>
    <lineage>
        <taxon>Bacteria</taxon>
        <taxon>Pseudomonadati</taxon>
        <taxon>Pseudomonadota</taxon>
        <taxon>Alphaproteobacteria</taxon>
        <taxon>Rhodospirillales</taxon>
        <taxon>Rhodospirillaceae</taxon>
        <taxon>Inquilinus</taxon>
    </lineage>
</organism>
<evidence type="ECO:0000313" key="3">
    <source>
        <dbReference type="Proteomes" id="UP000700706"/>
    </source>
</evidence>
<dbReference type="Gene3D" id="1.10.3680.10">
    <property type="entry name" value="TerB-like"/>
    <property type="match status" value="1"/>
</dbReference>
<evidence type="ECO:0000313" key="2">
    <source>
        <dbReference type="EMBL" id="MBW8724775.1"/>
    </source>
</evidence>
<dbReference type="SUPFAM" id="SSF158682">
    <property type="entry name" value="TerB-like"/>
    <property type="match status" value="1"/>
</dbReference>